<dbReference type="Proteomes" id="UP000796761">
    <property type="component" value="Unassembled WGS sequence"/>
</dbReference>
<dbReference type="Gene3D" id="3.40.850.10">
    <property type="entry name" value="Kinesin motor domain"/>
    <property type="match status" value="2"/>
</dbReference>
<evidence type="ECO:0000256" key="4">
    <source>
        <dbReference type="ARBA" id="ARBA00023212"/>
    </source>
</evidence>
<evidence type="ECO:0000256" key="2">
    <source>
        <dbReference type="ARBA" id="ARBA00022741"/>
    </source>
</evidence>
<evidence type="ECO:0000256" key="6">
    <source>
        <dbReference type="RuleBase" id="RU000394"/>
    </source>
</evidence>
<dbReference type="AlphaFoldDB" id="A0A8K1LJW8"/>
<dbReference type="GO" id="GO:0005874">
    <property type="term" value="C:microtubule"/>
    <property type="evidence" value="ECO:0007669"/>
    <property type="project" value="UniProtKB-KW"/>
</dbReference>
<gene>
    <name evidence="9" type="ORF">HGM15179_010719</name>
</gene>
<dbReference type="InterPro" id="IPR036961">
    <property type="entry name" value="Kinesin_motor_dom_sf"/>
</dbReference>
<organism evidence="9 10">
    <name type="scientific">Zosterops borbonicus</name>
    <dbReference type="NCBI Taxonomy" id="364589"/>
    <lineage>
        <taxon>Eukaryota</taxon>
        <taxon>Metazoa</taxon>
        <taxon>Chordata</taxon>
        <taxon>Craniata</taxon>
        <taxon>Vertebrata</taxon>
        <taxon>Euteleostomi</taxon>
        <taxon>Archelosauria</taxon>
        <taxon>Archosauria</taxon>
        <taxon>Dinosauria</taxon>
        <taxon>Saurischia</taxon>
        <taxon>Theropoda</taxon>
        <taxon>Coelurosauria</taxon>
        <taxon>Aves</taxon>
        <taxon>Neognathae</taxon>
        <taxon>Neoaves</taxon>
        <taxon>Telluraves</taxon>
        <taxon>Australaves</taxon>
        <taxon>Passeriformes</taxon>
        <taxon>Sylvioidea</taxon>
        <taxon>Zosteropidae</taxon>
        <taxon>Zosterops</taxon>
    </lineage>
</organism>
<dbReference type="InterPro" id="IPR001752">
    <property type="entry name" value="Kinesin_motor_dom"/>
</dbReference>
<keyword evidence="10" id="KW-1185">Reference proteome</keyword>
<dbReference type="PROSITE" id="PS50067">
    <property type="entry name" value="KINESIN_MOTOR_2"/>
    <property type="match status" value="1"/>
</dbReference>
<dbReference type="SUPFAM" id="SSF52540">
    <property type="entry name" value="P-loop containing nucleoside triphosphate hydrolases"/>
    <property type="match status" value="1"/>
</dbReference>
<dbReference type="GO" id="GO:0005524">
    <property type="term" value="F:ATP binding"/>
    <property type="evidence" value="ECO:0007669"/>
    <property type="project" value="UniProtKB-KW"/>
</dbReference>
<dbReference type="PRINTS" id="PR00380">
    <property type="entry name" value="KINESINHEAVY"/>
</dbReference>
<dbReference type="PANTHER" id="PTHR47968:SF71">
    <property type="entry name" value="KINESIN-LIKE PROTEIN"/>
    <property type="match status" value="1"/>
</dbReference>
<dbReference type="InterPro" id="IPR027640">
    <property type="entry name" value="Kinesin-like_fam"/>
</dbReference>
<dbReference type="SMART" id="SM00129">
    <property type="entry name" value="KISc"/>
    <property type="match status" value="1"/>
</dbReference>
<evidence type="ECO:0000256" key="5">
    <source>
        <dbReference type="PROSITE-ProRule" id="PRU00283"/>
    </source>
</evidence>
<proteinExistence type="inferred from homology"/>
<comment type="caution">
    <text evidence="9">The sequence shown here is derived from an EMBL/GenBank/DDBJ whole genome shotgun (WGS) entry which is preliminary data.</text>
</comment>
<comment type="caution">
    <text evidence="5">Lacks conserved residue(s) required for the propagation of feature annotation.</text>
</comment>
<dbReference type="Pfam" id="PF00225">
    <property type="entry name" value="Kinesin"/>
    <property type="match status" value="2"/>
</dbReference>
<dbReference type="InterPro" id="IPR027417">
    <property type="entry name" value="P-loop_NTPase"/>
</dbReference>
<name>A0A8K1LJW8_9PASS</name>
<feature type="compositionally biased region" description="Basic and acidic residues" evidence="7">
    <location>
        <begin position="7"/>
        <end position="16"/>
    </location>
</feature>
<evidence type="ECO:0000259" key="8">
    <source>
        <dbReference type="PROSITE" id="PS50067"/>
    </source>
</evidence>
<dbReference type="GO" id="GO:0008017">
    <property type="term" value="F:microtubule binding"/>
    <property type="evidence" value="ECO:0007669"/>
    <property type="project" value="InterPro"/>
</dbReference>
<dbReference type="PROSITE" id="PS00411">
    <property type="entry name" value="KINESIN_MOTOR_1"/>
    <property type="match status" value="1"/>
</dbReference>
<dbReference type="OrthoDB" id="9217738at2759"/>
<evidence type="ECO:0000256" key="1">
    <source>
        <dbReference type="ARBA" id="ARBA00004245"/>
    </source>
</evidence>
<keyword evidence="6" id="KW-0493">Microtubule</keyword>
<accession>A0A8K1LJW8</accession>
<comment type="subcellular location">
    <subcellularLocation>
        <location evidence="1">Cytoplasm</location>
        <location evidence="1">Cytoskeleton</location>
    </subcellularLocation>
</comment>
<dbReference type="EMBL" id="SWJQ01000317">
    <property type="protein sequence ID" value="TRZ16381.1"/>
    <property type="molecule type" value="Genomic_DNA"/>
</dbReference>
<keyword evidence="3 6" id="KW-0067">ATP-binding</keyword>
<feature type="region of interest" description="Disordered" evidence="7">
    <location>
        <begin position="1"/>
        <end position="81"/>
    </location>
</feature>
<keyword evidence="4" id="KW-0206">Cytoskeleton</keyword>
<protein>
    <recommendedName>
        <fullName evidence="6">Kinesin-like protein</fullName>
    </recommendedName>
</protein>
<keyword evidence="6" id="KW-0505">Motor protein</keyword>
<dbReference type="InterPro" id="IPR019821">
    <property type="entry name" value="Kinesin_motor_CS"/>
</dbReference>
<evidence type="ECO:0000313" key="10">
    <source>
        <dbReference type="Proteomes" id="UP000796761"/>
    </source>
</evidence>
<keyword evidence="2 6" id="KW-0547">Nucleotide-binding</keyword>
<sequence>MNLFPPRPHEDPDHWIGSRVPQQPHVPAPSACWGADLPPQEGSMAVVLPEPPQSPGASCTPRPARPEPARGAAQPGGARRHHRKNLRFVFDHVFDEEGTQEEVFQHSTLPLLDTLPAGCNCSVFAYSASGVGTTHTILGSRTGPGIMHLAMVELYKRLEVMKDKSCEVLVSYQQLSPRESNLSLTQNSCSKCTECVYDLLEPQGPLNIWEQPGRGAVAQSLSFHQIWTQERHKGWDTLVCTDPGEAVGPHWCLPGNLRVTKLSFIDLAGSERAWDTPARGEGLWEGTSINRSLLALGSADRALAGAKADVSRTG</sequence>
<dbReference type="PANTHER" id="PTHR47968">
    <property type="entry name" value="CENTROMERE PROTEIN E"/>
    <property type="match status" value="1"/>
</dbReference>
<dbReference type="GO" id="GO:0003777">
    <property type="term" value="F:microtubule motor activity"/>
    <property type="evidence" value="ECO:0007669"/>
    <property type="project" value="InterPro"/>
</dbReference>
<comment type="similarity">
    <text evidence="5 6">Belongs to the TRAFAC class myosin-kinesin ATPase superfamily. Kinesin family.</text>
</comment>
<feature type="domain" description="Kinesin motor" evidence="8">
    <location>
        <begin position="54"/>
        <end position="314"/>
    </location>
</feature>
<reference evidence="9" key="1">
    <citation type="submission" date="2019-04" db="EMBL/GenBank/DDBJ databases">
        <title>Genome assembly of Zosterops borbonicus 15179.</title>
        <authorList>
            <person name="Leroy T."/>
            <person name="Anselmetti Y."/>
            <person name="Tilak M.-K."/>
            <person name="Nabholz B."/>
        </authorList>
    </citation>
    <scope>NUCLEOTIDE SEQUENCE</scope>
    <source>
        <strain evidence="9">HGM_15179</strain>
        <tissue evidence="9">Muscle</tissue>
    </source>
</reference>
<evidence type="ECO:0000256" key="3">
    <source>
        <dbReference type="ARBA" id="ARBA00022840"/>
    </source>
</evidence>
<evidence type="ECO:0000313" key="9">
    <source>
        <dbReference type="EMBL" id="TRZ16381.1"/>
    </source>
</evidence>
<dbReference type="GO" id="GO:0007018">
    <property type="term" value="P:microtubule-based movement"/>
    <property type="evidence" value="ECO:0007669"/>
    <property type="project" value="InterPro"/>
</dbReference>
<evidence type="ECO:0000256" key="7">
    <source>
        <dbReference type="SAM" id="MobiDB-lite"/>
    </source>
</evidence>
<keyword evidence="4" id="KW-0963">Cytoplasm</keyword>